<evidence type="ECO:0000313" key="10">
    <source>
        <dbReference type="EMBL" id="KAA2372167.1"/>
    </source>
</evidence>
<feature type="chain" id="PRO_5022730393" description="beta-glucosidase" evidence="8">
    <location>
        <begin position="20"/>
        <end position="733"/>
    </location>
</feature>
<dbReference type="InterPro" id="IPR001764">
    <property type="entry name" value="Glyco_hydro_3_N"/>
</dbReference>
<dbReference type="SMART" id="SM01217">
    <property type="entry name" value="Fn3_like"/>
    <property type="match status" value="1"/>
</dbReference>
<feature type="domain" description="Fibronectin type III-like" evidence="9">
    <location>
        <begin position="656"/>
        <end position="726"/>
    </location>
</feature>
<dbReference type="InterPro" id="IPR002772">
    <property type="entry name" value="Glyco_hydro_3_C"/>
</dbReference>
<evidence type="ECO:0000256" key="2">
    <source>
        <dbReference type="ARBA" id="ARBA00005336"/>
    </source>
</evidence>
<dbReference type="RefSeq" id="WP_149886881.1">
    <property type="nucleotide sequence ID" value="NZ_VVXK01000001.1"/>
</dbReference>
<proteinExistence type="inferred from homology"/>
<evidence type="ECO:0000256" key="6">
    <source>
        <dbReference type="ARBA" id="ARBA00023295"/>
    </source>
</evidence>
<dbReference type="InterPro" id="IPR036881">
    <property type="entry name" value="Glyco_hydro_3_C_sf"/>
</dbReference>
<dbReference type="Gene3D" id="3.40.50.1700">
    <property type="entry name" value="Glycoside hydrolase family 3 C-terminal domain"/>
    <property type="match status" value="1"/>
</dbReference>
<dbReference type="InterPro" id="IPR051915">
    <property type="entry name" value="Cellulose_Degrad_GH3"/>
</dbReference>
<dbReference type="GO" id="GO:0009251">
    <property type="term" value="P:glucan catabolic process"/>
    <property type="evidence" value="ECO:0007669"/>
    <property type="project" value="TreeGrafter"/>
</dbReference>
<dbReference type="InterPro" id="IPR036962">
    <property type="entry name" value="Glyco_hydro_3_N_sf"/>
</dbReference>
<dbReference type="Pfam" id="PF01915">
    <property type="entry name" value="Glyco_hydro_3_C"/>
    <property type="match status" value="1"/>
</dbReference>
<organism evidence="10 11">
    <name type="scientific">Alistipes shahii</name>
    <dbReference type="NCBI Taxonomy" id="328814"/>
    <lineage>
        <taxon>Bacteria</taxon>
        <taxon>Pseudomonadati</taxon>
        <taxon>Bacteroidota</taxon>
        <taxon>Bacteroidia</taxon>
        <taxon>Bacteroidales</taxon>
        <taxon>Rikenellaceae</taxon>
        <taxon>Alistipes</taxon>
    </lineage>
</organism>
<evidence type="ECO:0000256" key="3">
    <source>
        <dbReference type="ARBA" id="ARBA00012744"/>
    </source>
</evidence>
<dbReference type="Pfam" id="PF14310">
    <property type="entry name" value="Fn3-like"/>
    <property type="match status" value="1"/>
</dbReference>
<dbReference type="PANTHER" id="PTHR30620:SF16">
    <property type="entry name" value="LYSOSOMAL BETA GLUCOSIDASE"/>
    <property type="match status" value="1"/>
</dbReference>
<evidence type="ECO:0000313" key="11">
    <source>
        <dbReference type="Proteomes" id="UP000323567"/>
    </source>
</evidence>
<comment type="caution">
    <text evidence="10">The sequence shown here is derived from an EMBL/GenBank/DDBJ whole genome shotgun (WGS) entry which is preliminary data.</text>
</comment>
<evidence type="ECO:0000256" key="7">
    <source>
        <dbReference type="RuleBase" id="RU361161"/>
    </source>
</evidence>
<protein>
    <recommendedName>
        <fullName evidence="3">beta-glucosidase</fullName>
        <ecNumber evidence="3">3.2.1.21</ecNumber>
    </recommendedName>
</protein>
<dbReference type="PROSITE" id="PS00775">
    <property type="entry name" value="GLYCOSYL_HYDROL_F3"/>
    <property type="match status" value="1"/>
</dbReference>
<reference evidence="10 11" key="1">
    <citation type="journal article" date="2019" name="Nat. Med.">
        <title>A library of human gut bacterial isolates paired with longitudinal multiomics data enables mechanistic microbiome research.</title>
        <authorList>
            <person name="Poyet M."/>
            <person name="Groussin M."/>
            <person name="Gibbons S.M."/>
            <person name="Avila-Pacheco J."/>
            <person name="Jiang X."/>
            <person name="Kearney S.M."/>
            <person name="Perrotta A.R."/>
            <person name="Berdy B."/>
            <person name="Zhao S."/>
            <person name="Lieberman T.D."/>
            <person name="Swanson P.K."/>
            <person name="Smith M."/>
            <person name="Roesemann S."/>
            <person name="Alexander J.E."/>
            <person name="Rich S.A."/>
            <person name="Livny J."/>
            <person name="Vlamakis H."/>
            <person name="Clish C."/>
            <person name="Bullock K."/>
            <person name="Deik A."/>
            <person name="Scott J."/>
            <person name="Pierce K.A."/>
            <person name="Xavier R.J."/>
            <person name="Alm E.J."/>
        </authorList>
    </citation>
    <scope>NUCLEOTIDE SEQUENCE [LARGE SCALE GENOMIC DNA]</scope>
    <source>
        <strain evidence="10 11">BIOML-A2</strain>
    </source>
</reference>
<evidence type="ECO:0000259" key="9">
    <source>
        <dbReference type="SMART" id="SM01217"/>
    </source>
</evidence>
<dbReference type="Gene3D" id="2.60.40.10">
    <property type="entry name" value="Immunoglobulins"/>
    <property type="match status" value="1"/>
</dbReference>
<dbReference type="SUPFAM" id="SSF51445">
    <property type="entry name" value="(Trans)glycosidases"/>
    <property type="match status" value="1"/>
</dbReference>
<dbReference type="Pfam" id="PF00933">
    <property type="entry name" value="Glyco_hydro_3"/>
    <property type="match status" value="1"/>
</dbReference>
<comment type="similarity">
    <text evidence="2 7">Belongs to the glycosyl hydrolase 3 family.</text>
</comment>
<dbReference type="PANTHER" id="PTHR30620">
    <property type="entry name" value="PERIPLASMIC BETA-GLUCOSIDASE-RELATED"/>
    <property type="match status" value="1"/>
</dbReference>
<dbReference type="InterPro" id="IPR019800">
    <property type="entry name" value="Glyco_hydro_3_AS"/>
</dbReference>
<keyword evidence="5 7" id="KW-0378">Hydrolase</keyword>
<dbReference type="EMBL" id="VVXK01000001">
    <property type="protein sequence ID" value="KAA2372167.1"/>
    <property type="molecule type" value="Genomic_DNA"/>
</dbReference>
<evidence type="ECO:0000256" key="8">
    <source>
        <dbReference type="SAM" id="SignalP"/>
    </source>
</evidence>
<dbReference type="SUPFAM" id="SSF52279">
    <property type="entry name" value="Beta-D-glucan exohydrolase, C-terminal domain"/>
    <property type="match status" value="1"/>
</dbReference>
<accession>A0A5B3GFG4</accession>
<dbReference type="InterPro" id="IPR026891">
    <property type="entry name" value="Fn3-like"/>
</dbReference>
<evidence type="ECO:0000256" key="1">
    <source>
        <dbReference type="ARBA" id="ARBA00000448"/>
    </source>
</evidence>
<keyword evidence="4 8" id="KW-0732">Signal</keyword>
<comment type="catalytic activity">
    <reaction evidence="1">
        <text>Hydrolysis of terminal, non-reducing beta-D-glucosyl residues with release of beta-D-glucose.</text>
        <dbReference type="EC" id="3.2.1.21"/>
    </reaction>
</comment>
<dbReference type="Proteomes" id="UP000323567">
    <property type="component" value="Unassembled WGS sequence"/>
</dbReference>
<dbReference type="EC" id="3.2.1.21" evidence="3"/>
<dbReference type="GO" id="GO:0008422">
    <property type="term" value="F:beta-glucosidase activity"/>
    <property type="evidence" value="ECO:0007669"/>
    <property type="project" value="UniProtKB-EC"/>
</dbReference>
<sequence length="733" mass="81153">MKKINVIALLLAAALGAQARNGSGKPAYKDAGRPVEERVSDLLSRMTLEEKVMQLNQYTLGRNDNANNVADPVDKIPAEIGSLIYFDTSPELRNRLQKKAIEQSRLGIPVLFGYDVIHGFRTTYPISLAQACSWNPALVKQAAEVAAQEARMSGVEWTFSPMIDVARDGRWGRVSEGYGEDPYANAVYGVAAVEGYQGDNLADSRRVAACLKHFVGYGASEAGRDYVYTEISRQTLWDTYMPPYQAGIEAGAATVMSCFNDISGTPGTANPYILTEVLKERWAHDGFVVSDWAAIEQLRSQGVATDRKEAAEKAFNAGVEMDMMNRCYDAHLAALVREGKVSQEKLDEAVRRVLRLKFRLGLFERPYTPESEETDRFLLPASLAVAERLAEESMVLLKNENNTLPLKAARRIAVIGPMAQNRLHLLGAWSAHGREEDAVSLFAGLENEYRGRAELLYARGCDFDGEDRSGFREAVAAAAAADVVVLCLGEKKQWSGENASRSTIALPEIQEQLAAELTQTGKPLVLVLSSGRPLELCRLEPLCGAMVQMWQPGIRGGNPLAGILSGRINPSGRLAMTFPRSTGQIPIYYNRRQSGRTHQGKYQDIPSTPLYEFGHGLSYTTFEYGDLRPSATTLRRGEKTTVEVSVTNTGGMDGAETVHWFISDPVCRISRPVRELKHFEKQPIRRGETRTFRFEIDPEKDLSFTDGNGNRFLEPGDYFILVKDKKVKLTLTD</sequence>
<dbReference type="Gene3D" id="3.20.20.300">
    <property type="entry name" value="Glycoside hydrolase, family 3, N-terminal domain"/>
    <property type="match status" value="1"/>
</dbReference>
<feature type="signal peptide" evidence="8">
    <location>
        <begin position="1"/>
        <end position="19"/>
    </location>
</feature>
<dbReference type="AlphaFoldDB" id="A0A5B3GFG4"/>
<evidence type="ECO:0000256" key="4">
    <source>
        <dbReference type="ARBA" id="ARBA00022729"/>
    </source>
</evidence>
<name>A0A5B3GFG4_9BACT</name>
<gene>
    <name evidence="10" type="ORF">F2Y13_01505</name>
</gene>
<dbReference type="FunFam" id="3.20.20.300:FF:000005">
    <property type="entry name" value="Periplasmic beta-glucosidase"/>
    <property type="match status" value="1"/>
</dbReference>
<keyword evidence="6 7" id="KW-0326">Glycosidase</keyword>
<dbReference type="PRINTS" id="PR00133">
    <property type="entry name" value="GLHYDRLASE3"/>
</dbReference>
<dbReference type="InterPro" id="IPR013783">
    <property type="entry name" value="Ig-like_fold"/>
</dbReference>
<evidence type="ECO:0000256" key="5">
    <source>
        <dbReference type="ARBA" id="ARBA00022801"/>
    </source>
</evidence>
<dbReference type="InterPro" id="IPR017853">
    <property type="entry name" value="GH"/>
</dbReference>